<name>A0A4Q9KFT5_9ACTN</name>
<dbReference type="SUPFAM" id="SSF56784">
    <property type="entry name" value="HAD-like"/>
    <property type="match status" value="1"/>
</dbReference>
<evidence type="ECO:0000313" key="2">
    <source>
        <dbReference type="Proteomes" id="UP000292373"/>
    </source>
</evidence>
<dbReference type="Pfam" id="PF13419">
    <property type="entry name" value="HAD_2"/>
    <property type="match status" value="1"/>
</dbReference>
<dbReference type="InterPro" id="IPR036412">
    <property type="entry name" value="HAD-like_sf"/>
</dbReference>
<dbReference type="InterPro" id="IPR006439">
    <property type="entry name" value="HAD-SF_hydro_IA"/>
</dbReference>
<dbReference type="NCBIfam" id="TIGR01509">
    <property type="entry name" value="HAD-SF-IA-v3"/>
    <property type="match status" value="1"/>
</dbReference>
<dbReference type="InterPro" id="IPR051806">
    <property type="entry name" value="HAD-like_SPP"/>
</dbReference>
<dbReference type="PANTHER" id="PTHR43481:SF4">
    <property type="entry name" value="GLYCEROL-1-PHOSPHATE PHOSPHOHYDROLASE 1-RELATED"/>
    <property type="match status" value="1"/>
</dbReference>
<dbReference type="CDD" id="cd07505">
    <property type="entry name" value="HAD_BPGM-like"/>
    <property type="match status" value="1"/>
</dbReference>
<accession>A0A4Q9KFT5</accession>
<comment type="caution">
    <text evidence="1">The sequence shown here is derived from an EMBL/GenBank/DDBJ whole genome shotgun (WGS) entry which is preliminary data.</text>
</comment>
<keyword evidence="2" id="KW-1185">Reference proteome</keyword>
<evidence type="ECO:0000313" key="1">
    <source>
        <dbReference type="EMBL" id="TBT85433.1"/>
    </source>
</evidence>
<dbReference type="EMBL" id="SDMQ01000005">
    <property type="protein sequence ID" value="TBT85433.1"/>
    <property type="molecule type" value="Genomic_DNA"/>
</dbReference>
<dbReference type="InterPro" id="IPR023214">
    <property type="entry name" value="HAD_sf"/>
</dbReference>
<protein>
    <submittedName>
        <fullName evidence="1">HAD family phosphatase</fullName>
    </submittedName>
</protein>
<dbReference type="Proteomes" id="UP000292373">
    <property type="component" value="Unassembled WGS sequence"/>
</dbReference>
<dbReference type="SFLD" id="SFLDG01129">
    <property type="entry name" value="C1.5:_HAD__Beta-PGM__Phosphata"/>
    <property type="match status" value="1"/>
</dbReference>
<proteinExistence type="predicted"/>
<dbReference type="OrthoDB" id="9797743at2"/>
<sequence length="231" mass="24988">MHADPTPGHDLPAALLWDFDGTLVDSERSWHAAERRLMAEWGGTITSEQQNRLTGCSLRDSAAMLMRWAGRDDLDVDHYAGVLNDYALEDMTSRGVEFRPGARELLDAAAAAGVRNALVSATFTSVLEAILSGMGSHPFEVVVGGDVVTRGKPDPEPYLMAVERLGLAVRDCLALEDSIPGTTSAERAGLATLAIPFEQDIEPTTRRQIVPTLEGLGLAAVGRHWRELRDA</sequence>
<dbReference type="Gene3D" id="3.40.50.1000">
    <property type="entry name" value="HAD superfamily/HAD-like"/>
    <property type="match status" value="1"/>
</dbReference>
<organism evidence="1 2">
    <name type="scientific">Propioniciclava sinopodophylli</name>
    <dbReference type="NCBI Taxonomy" id="1837344"/>
    <lineage>
        <taxon>Bacteria</taxon>
        <taxon>Bacillati</taxon>
        <taxon>Actinomycetota</taxon>
        <taxon>Actinomycetes</taxon>
        <taxon>Propionibacteriales</taxon>
        <taxon>Propionibacteriaceae</taxon>
        <taxon>Propioniciclava</taxon>
    </lineage>
</organism>
<dbReference type="RefSeq" id="WP_131167774.1">
    <property type="nucleotide sequence ID" value="NZ_SDMQ01000005.1"/>
</dbReference>
<dbReference type="GO" id="GO:0050308">
    <property type="term" value="F:sugar-phosphatase activity"/>
    <property type="evidence" value="ECO:0007669"/>
    <property type="project" value="TreeGrafter"/>
</dbReference>
<dbReference type="PANTHER" id="PTHR43481">
    <property type="entry name" value="FRUCTOSE-1-PHOSPHATE PHOSPHATASE"/>
    <property type="match status" value="1"/>
</dbReference>
<reference evidence="1 2" key="1">
    <citation type="submission" date="2019-01" db="EMBL/GenBank/DDBJ databases">
        <title>Lactibacter flavus gen. nov., sp. nov., a novel bacterium of the family Propionibacteriaceae isolated from raw milk and dairy products.</title>
        <authorList>
            <person name="Huptas C."/>
            <person name="Wenning M."/>
            <person name="Breitenwieser F."/>
            <person name="Doll E."/>
            <person name="Von Neubeck M."/>
            <person name="Busse H.-J."/>
            <person name="Scherer S."/>
        </authorList>
    </citation>
    <scope>NUCLEOTIDE SEQUENCE [LARGE SCALE GENOMIC DNA]</scope>
    <source>
        <strain evidence="1 2">KCTC 33808</strain>
    </source>
</reference>
<dbReference type="Gene3D" id="1.10.150.240">
    <property type="entry name" value="Putative phosphatase, domain 2"/>
    <property type="match status" value="1"/>
</dbReference>
<dbReference type="InterPro" id="IPR041492">
    <property type="entry name" value="HAD_2"/>
</dbReference>
<gene>
    <name evidence="1" type="ORF">ET989_06735</name>
</gene>
<dbReference type="InterPro" id="IPR023198">
    <property type="entry name" value="PGP-like_dom2"/>
</dbReference>
<dbReference type="SFLD" id="SFLDS00003">
    <property type="entry name" value="Haloacid_Dehalogenase"/>
    <property type="match status" value="1"/>
</dbReference>
<dbReference type="AlphaFoldDB" id="A0A4Q9KFT5"/>